<evidence type="ECO:0008006" key="3">
    <source>
        <dbReference type="Google" id="ProtNLM"/>
    </source>
</evidence>
<reference evidence="1 2" key="1">
    <citation type="journal article" date="2023" name="Plants (Basel)">
        <title>Bridging the Gap: Combining Genomics and Transcriptomics Approaches to Understand Stylosanthes scabra, an Orphan Legume from the Brazilian Caatinga.</title>
        <authorList>
            <person name="Ferreira-Neto J.R.C."/>
            <person name="da Silva M.D."/>
            <person name="Binneck E."/>
            <person name="de Melo N.F."/>
            <person name="da Silva R.H."/>
            <person name="de Melo A.L.T.M."/>
            <person name="Pandolfi V."/>
            <person name="Bustamante F.O."/>
            <person name="Brasileiro-Vidal A.C."/>
            <person name="Benko-Iseppon A.M."/>
        </authorList>
    </citation>
    <scope>NUCLEOTIDE SEQUENCE [LARGE SCALE GENOMIC DNA]</scope>
    <source>
        <tissue evidence="1">Leaves</tissue>
    </source>
</reference>
<proteinExistence type="predicted"/>
<keyword evidence="2" id="KW-1185">Reference proteome</keyword>
<protein>
    <recommendedName>
        <fullName evidence="3">DUF4283 domain-containing protein</fullName>
    </recommendedName>
</protein>
<dbReference type="Proteomes" id="UP001341840">
    <property type="component" value="Unassembled WGS sequence"/>
</dbReference>
<dbReference type="PANTHER" id="PTHR31286">
    <property type="entry name" value="GLYCINE-RICH CELL WALL STRUCTURAL PROTEIN 1.8-LIKE"/>
    <property type="match status" value="1"/>
</dbReference>
<evidence type="ECO:0000313" key="1">
    <source>
        <dbReference type="EMBL" id="MED6113792.1"/>
    </source>
</evidence>
<name>A0ABU6QP58_9FABA</name>
<dbReference type="EMBL" id="JASCZI010000916">
    <property type="protein sequence ID" value="MED6113792.1"/>
    <property type="molecule type" value="Genomic_DNA"/>
</dbReference>
<organism evidence="1 2">
    <name type="scientific">Stylosanthes scabra</name>
    <dbReference type="NCBI Taxonomy" id="79078"/>
    <lineage>
        <taxon>Eukaryota</taxon>
        <taxon>Viridiplantae</taxon>
        <taxon>Streptophyta</taxon>
        <taxon>Embryophyta</taxon>
        <taxon>Tracheophyta</taxon>
        <taxon>Spermatophyta</taxon>
        <taxon>Magnoliopsida</taxon>
        <taxon>eudicotyledons</taxon>
        <taxon>Gunneridae</taxon>
        <taxon>Pentapetalae</taxon>
        <taxon>rosids</taxon>
        <taxon>fabids</taxon>
        <taxon>Fabales</taxon>
        <taxon>Fabaceae</taxon>
        <taxon>Papilionoideae</taxon>
        <taxon>50 kb inversion clade</taxon>
        <taxon>dalbergioids sensu lato</taxon>
        <taxon>Dalbergieae</taxon>
        <taxon>Pterocarpus clade</taxon>
        <taxon>Stylosanthes</taxon>
    </lineage>
</organism>
<evidence type="ECO:0000313" key="2">
    <source>
        <dbReference type="Proteomes" id="UP001341840"/>
    </source>
</evidence>
<accession>A0ABU6QP58</accession>
<gene>
    <name evidence="1" type="ORF">PIB30_074176</name>
</gene>
<comment type="caution">
    <text evidence="1">The sequence shown here is derived from an EMBL/GenBank/DDBJ whole genome shotgun (WGS) entry which is preliminary data.</text>
</comment>
<dbReference type="PANTHER" id="PTHR31286:SF178">
    <property type="entry name" value="DUF4283 DOMAIN-CONTAINING PROTEIN"/>
    <property type="match status" value="1"/>
</dbReference>
<sequence>MPASAVAQFLVDHGGQEDLEERVVNFDDEDICEGVENCSKSLIGKLLSSRSFSRWEENLKIKETEFIKVPLWIQLCGVPDHCKTRKLAMKVGGALGKVLDADLFQMRSGNERILKVKVQLHITMPLRRNLKISGNTHRKHRKPTPINLLREFANISVQEDNSQVKNSYGRNQDDNRLLLGRNKEDGVNSQEVLHNKEKALTEPHIPFSTMSAKYTFEVGPNNARGKRRRMKRQSLKRLARKGATIINPVIGMKRRS</sequence>
<dbReference type="InterPro" id="IPR040256">
    <property type="entry name" value="At4g02000-like"/>
</dbReference>